<gene>
    <name evidence="10" type="ORF">BD626DRAFT_404297</name>
</gene>
<dbReference type="PANTHER" id="PTHR24356:SF163">
    <property type="entry name" value="3-PHOSPHOINOSITIDE-DEPENDENT PROTEIN KINASE 1-RELATED"/>
    <property type="match status" value="1"/>
</dbReference>
<evidence type="ECO:0000256" key="3">
    <source>
        <dbReference type="ARBA" id="ARBA00022679"/>
    </source>
</evidence>
<dbReference type="PROSITE" id="PS50011">
    <property type="entry name" value="PROTEIN_KINASE_DOM"/>
    <property type="match status" value="1"/>
</dbReference>
<proteinExistence type="predicted"/>
<reference evidence="10 11" key="1">
    <citation type="journal article" date="2019" name="New Phytol.">
        <title>Comparative genomics reveals unique wood-decay strategies and fruiting body development in the Schizophyllaceae.</title>
        <authorList>
            <person name="Almasi E."/>
            <person name="Sahu N."/>
            <person name="Krizsan K."/>
            <person name="Balint B."/>
            <person name="Kovacs G.M."/>
            <person name="Kiss B."/>
            <person name="Cseklye J."/>
            <person name="Drula E."/>
            <person name="Henrissat B."/>
            <person name="Nagy I."/>
            <person name="Chovatia M."/>
            <person name="Adam C."/>
            <person name="LaButti K."/>
            <person name="Lipzen A."/>
            <person name="Riley R."/>
            <person name="Grigoriev I.V."/>
            <person name="Nagy L.G."/>
        </authorList>
    </citation>
    <scope>NUCLEOTIDE SEQUENCE [LARGE SCALE GENOMIC DNA]</scope>
    <source>
        <strain evidence="10 11">NL-1724</strain>
    </source>
</reference>
<keyword evidence="5 10" id="KW-0418">Kinase</keyword>
<evidence type="ECO:0000313" key="11">
    <source>
        <dbReference type="Proteomes" id="UP000320762"/>
    </source>
</evidence>
<comment type="caution">
    <text evidence="10">The sequence shown here is derived from an EMBL/GenBank/DDBJ whole genome shotgun (WGS) entry which is preliminary data.</text>
</comment>
<dbReference type="EC" id="2.7.11.1" evidence="1"/>
<evidence type="ECO:0000256" key="8">
    <source>
        <dbReference type="ARBA" id="ARBA00048679"/>
    </source>
</evidence>
<dbReference type="STRING" id="97359.A0A550CBM2"/>
<dbReference type="GO" id="GO:0004674">
    <property type="term" value="F:protein serine/threonine kinase activity"/>
    <property type="evidence" value="ECO:0007669"/>
    <property type="project" value="UniProtKB-KW"/>
</dbReference>
<comment type="catalytic activity">
    <reaction evidence="7">
        <text>L-threonyl-[protein] + ATP = O-phospho-L-threonyl-[protein] + ADP + H(+)</text>
        <dbReference type="Rhea" id="RHEA:46608"/>
        <dbReference type="Rhea" id="RHEA-COMP:11060"/>
        <dbReference type="Rhea" id="RHEA-COMP:11605"/>
        <dbReference type="ChEBI" id="CHEBI:15378"/>
        <dbReference type="ChEBI" id="CHEBI:30013"/>
        <dbReference type="ChEBI" id="CHEBI:30616"/>
        <dbReference type="ChEBI" id="CHEBI:61977"/>
        <dbReference type="ChEBI" id="CHEBI:456216"/>
        <dbReference type="EC" id="2.7.11.1"/>
    </reaction>
</comment>
<keyword evidence="2" id="KW-0723">Serine/threonine-protein kinase</keyword>
<dbReference type="PANTHER" id="PTHR24356">
    <property type="entry name" value="SERINE/THREONINE-PROTEIN KINASE"/>
    <property type="match status" value="1"/>
</dbReference>
<dbReference type="InterPro" id="IPR011009">
    <property type="entry name" value="Kinase-like_dom_sf"/>
</dbReference>
<dbReference type="SUPFAM" id="SSF56112">
    <property type="entry name" value="Protein kinase-like (PK-like)"/>
    <property type="match status" value="1"/>
</dbReference>
<keyword evidence="6" id="KW-0067">ATP-binding</keyword>
<accession>A0A550CBM2</accession>
<evidence type="ECO:0000256" key="4">
    <source>
        <dbReference type="ARBA" id="ARBA00022741"/>
    </source>
</evidence>
<dbReference type="Gene3D" id="3.30.200.20">
    <property type="entry name" value="Phosphorylase Kinase, domain 1"/>
    <property type="match status" value="1"/>
</dbReference>
<name>A0A550CBM2_9AGAR</name>
<evidence type="ECO:0000256" key="1">
    <source>
        <dbReference type="ARBA" id="ARBA00012513"/>
    </source>
</evidence>
<evidence type="ECO:0000256" key="6">
    <source>
        <dbReference type="ARBA" id="ARBA00022840"/>
    </source>
</evidence>
<evidence type="ECO:0000256" key="2">
    <source>
        <dbReference type="ARBA" id="ARBA00022527"/>
    </source>
</evidence>
<dbReference type="Pfam" id="PF00069">
    <property type="entry name" value="Pkinase"/>
    <property type="match status" value="1"/>
</dbReference>
<keyword evidence="11" id="KW-1185">Reference proteome</keyword>
<comment type="catalytic activity">
    <reaction evidence="8">
        <text>L-seryl-[protein] + ATP = O-phospho-L-seryl-[protein] + ADP + H(+)</text>
        <dbReference type="Rhea" id="RHEA:17989"/>
        <dbReference type="Rhea" id="RHEA-COMP:9863"/>
        <dbReference type="Rhea" id="RHEA-COMP:11604"/>
        <dbReference type="ChEBI" id="CHEBI:15378"/>
        <dbReference type="ChEBI" id="CHEBI:29999"/>
        <dbReference type="ChEBI" id="CHEBI:30616"/>
        <dbReference type="ChEBI" id="CHEBI:83421"/>
        <dbReference type="ChEBI" id="CHEBI:456216"/>
        <dbReference type="EC" id="2.7.11.1"/>
    </reaction>
</comment>
<dbReference type="Proteomes" id="UP000320762">
    <property type="component" value="Unassembled WGS sequence"/>
</dbReference>
<dbReference type="GO" id="GO:0035556">
    <property type="term" value="P:intracellular signal transduction"/>
    <property type="evidence" value="ECO:0007669"/>
    <property type="project" value="TreeGrafter"/>
</dbReference>
<keyword evidence="3" id="KW-0808">Transferase</keyword>
<dbReference type="InterPro" id="IPR050236">
    <property type="entry name" value="Ser_Thr_kinase_AGC"/>
</dbReference>
<feature type="domain" description="Protein kinase" evidence="9">
    <location>
        <begin position="1"/>
        <end position="252"/>
    </location>
</feature>
<protein>
    <recommendedName>
        <fullName evidence="1">non-specific serine/threonine protein kinase</fullName>
        <ecNumber evidence="1">2.7.11.1</ecNumber>
    </recommendedName>
</protein>
<keyword evidence="4" id="KW-0547">Nucleotide-binding</keyword>
<evidence type="ECO:0000313" key="10">
    <source>
        <dbReference type="EMBL" id="TRM62212.1"/>
    </source>
</evidence>
<dbReference type="SMART" id="SM00220">
    <property type="entry name" value="S_TKc"/>
    <property type="match status" value="1"/>
</dbReference>
<dbReference type="EMBL" id="VDMD01000013">
    <property type="protein sequence ID" value="TRM62212.1"/>
    <property type="molecule type" value="Genomic_DNA"/>
</dbReference>
<dbReference type="OrthoDB" id="347657at2759"/>
<evidence type="ECO:0000259" key="9">
    <source>
        <dbReference type="PROSITE" id="PS50011"/>
    </source>
</evidence>
<organism evidence="10 11">
    <name type="scientific">Schizophyllum amplum</name>
    <dbReference type="NCBI Taxonomy" id="97359"/>
    <lineage>
        <taxon>Eukaryota</taxon>
        <taxon>Fungi</taxon>
        <taxon>Dikarya</taxon>
        <taxon>Basidiomycota</taxon>
        <taxon>Agaricomycotina</taxon>
        <taxon>Agaricomycetes</taxon>
        <taxon>Agaricomycetidae</taxon>
        <taxon>Agaricales</taxon>
        <taxon>Schizophyllaceae</taxon>
        <taxon>Schizophyllum</taxon>
    </lineage>
</organism>
<evidence type="ECO:0000256" key="5">
    <source>
        <dbReference type="ARBA" id="ARBA00022777"/>
    </source>
</evidence>
<dbReference type="AlphaFoldDB" id="A0A550CBM2"/>
<dbReference type="Gene3D" id="1.10.510.10">
    <property type="entry name" value="Transferase(Phosphotransferase) domain 1"/>
    <property type="match status" value="1"/>
</dbReference>
<sequence length="329" mass="36236">MEVCLHAVPEKVYAVKIISKTKLIREGKAKTAVAERSALAKLGSGKHAGFLRLYNAFQDPTHLYLVMDVAQGGDLQLLVKEYGSFSHRVARYYTAQIVDAVLWMHSQGVLHRDLKPENALLDANLRIKLADFGCVYIAQNSDLSPRKSTFVGSAAYVSPELLDKTLKTTSAASDIWAIGCILFYLVSGQLAFLAPTDYLTFKKIEAHNYSFPEGFYDDAKDLVERLLILEPSDRLGVAPKSSPVALREHQFFSSGNIVGGRSEKIGDGLSGNIDDGKSASHDEPGIDWDSLWTGEQIKLESGIRAPTPMEPEEQSFDSFVADFSRTTID</sequence>
<dbReference type="GO" id="GO:0005524">
    <property type="term" value="F:ATP binding"/>
    <property type="evidence" value="ECO:0007669"/>
    <property type="project" value="UniProtKB-KW"/>
</dbReference>
<dbReference type="InterPro" id="IPR000719">
    <property type="entry name" value="Prot_kinase_dom"/>
</dbReference>
<evidence type="ECO:0000256" key="7">
    <source>
        <dbReference type="ARBA" id="ARBA00047899"/>
    </source>
</evidence>